<dbReference type="CDD" id="cd04852">
    <property type="entry name" value="Peptidases_S8_3"/>
    <property type="match status" value="1"/>
</dbReference>
<dbReference type="CDD" id="cd02120">
    <property type="entry name" value="PA_subtilisin_like"/>
    <property type="match status" value="1"/>
</dbReference>
<evidence type="ECO:0000256" key="10">
    <source>
        <dbReference type="SAM" id="SignalP"/>
    </source>
</evidence>
<reference evidence="14 15" key="1">
    <citation type="journal article" date="2012" name="Nat. Biotechnol.">
        <title>Draft genome sequence of pigeonpea (Cajanus cajan), an orphan legume crop of resource-poor farmers.</title>
        <authorList>
            <person name="Varshney R.K."/>
            <person name="Chen W."/>
            <person name="Li Y."/>
            <person name="Bharti A.K."/>
            <person name="Saxena R.K."/>
            <person name="Schlueter J.A."/>
            <person name="Donoghue M.T."/>
            <person name="Azam S."/>
            <person name="Fan G."/>
            <person name="Whaley A.M."/>
            <person name="Farmer A.D."/>
            <person name="Sheridan J."/>
            <person name="Iwata A."/>
            <person name="Tuteja R."/>
            <person name="Penmetsa R.V."/>
            <person name="Wu W."/>
            <person name="Upadhyaya H.D."/>
            <person name="Yang S.P."/>
            <person name="Shah T."/>
            <person name="Saxena K.B."/>
            <person name="Michael T."/>
            <person name="McCombie W.R."/>
            <person name="Yang B."/>
            <person name="Zhang G."/>
            <person name="Yang H."/>
            <person name="Wang J."/>
            <person name="Spillane C."/>
            <person name="Cook D.R."/>
            <person name="May G.D."/>
            <person name="Xu X."/>
            <person name="Jackson S.A."/>
        </authorList>
    </citation>
    <scope>NUCLEOTIDE SEQUENCE [LARGE SCALE GENOMIC DNA]</scope>
    <source>
        <strain evidence="15">cv. Asha</strain>
    </source>
</reference>
<dbReference type="Gene3D" id="3.40.50.200">
    <property type="entry name" value="Peptidase S8/S53 domain"/>
    <property type="match status" value="1"/>
</dbReference>
<dbReference type="InterPro" id="IPR045051">
    <property type="entry name" value="SBT"/>
</dbReference>
<evidence type="ECO:0000256" key="1">
    <source>
        <dbReference type="ARBA" id="ARBA00004613"/>
    </source>
</evidence>
<dbReference type="STRING" id="3821.A0A151U457"/>
<organism evidence="14 15">
    <name type="scientific">Cajanus cajan</name>
    <name type="common">Pigeon pea</name>
    <name type="synonym">Cajanus indicus</name>
    <dbReference type="NCBI Taxonomy" id="3821"/>
    <lineage>
        <taxon>Eukaryota</taxon>
        <taxon>Viridiplantae</taxon>
        <taxon>Streptophyta</taxon>
        <taxon>Embryophyta</taxon>
        <taxon>Tracheophyta</taxon>
        <taxon>Spermatophyta</taxon>
        <taxon>Magnoliopsida</taxon>
        <taxon>eudicotyledons</taxon>
        <taxon>Gunneridae</taxon>
        <taxon>Pentapetalae</taxon>
        <taxon>rosids</taxon>
        <taxon>fabids</taxon>
        <taxon>Fabales</taxon>
        <taxon>Fabaceae</taxon>
        <taxon>Papilionoideae</taxon>
        <taxon>50 kb inversion clade</taxon>
        <taxon>NPAAA clade</taxon>
        <taxon>indigoferoid/millettioid clade</taxon>
        <taxon>Phaseoleae</taxon>
        <taxon>Cajanus</taxon>
    </lineage>
</organism>
<dbReference type="PANTHER" id="PTHR10795">
    <property type="entry name" value="PROPROTEIN CONVERTASE SUBTILISIN/KEXIN"/>
    <property type="match status" value="1"/>
</dbReference>
<keyword evidence="15" id="KW-1185">Reference proteome</keyword>
<feature type="signal peptide" evidence="10">
    <location>
        <begin position="1"/>
        <end position="16"/>
    </location>
</feature>
<dbReference type="GO" id="GO:0005576">
    <property type="term" value="C:extracellular region"/>
    <property type="evidence" value="ECO:0007669"/>
    <property type="project" value="UniProtKB-SubCell"/>
</dbReference>
<evidence type="ECO:0000256" key="5">
    <source>
        <dbReference type="ARBA" id="ARBA00022729"/>
    </source>
</evidence>
<feature type="chain" id="PRO_5007589474" evidence="10">
    <location>
        <begin position="17"/>
        <end position="696"/>
    </location>
</feature>
<sequence>MNVLIFFFLFVFPLYSRQLAREYKIHSYGKSFNGFVAHLLPHEAQKLLEEDNVVSVFPNTHNKIHTTRSWDYLGLPLRLSRHSVESNIIVGLLDTGISLDCPSFNDKGYGPPPSTWKGKCVTGPNFTGCNNKVIGAKFFNLQNAPVTNLSPADDDGHGTHTASTAAGGAGGGGGLDGIGGGTARGGVARARIAMYKVCWSIMGCSDMDLLAAFDEAIADGVNVISVSLGGSPRMFFSDPMAIGSFHAMQRGILTSCSAGNDGPSTMTVQNVAPWILTVAASSTDRRFSTVVALGDGEKAAGMSINTFTPGKNMYPLISGELASNVSRDGYGNASACDYGSLSKEKVMGKIVYCLGTGNQDYVIKELDGAGTIMAVEDPSDYSTTTIIPGVYVDAFSAGKTIDHYINSTKNAQAVILKTISTRSPAPYVASFSSRGPQSITFNILKPDLSAPGVDILAGFSKLATLTGDPKDNRRNVFNILSGTSMACPHVAAAVAYVKSFHPDWSPAAIKSALMTTATPMRIKDKTAELGSGSGQINPVRALNPGLLYNISMNSYIAFLCKEGYNSSSIGIIIGTKGFNCSTIDSPQGTDGINYPSMHVQIVPSNSSISAVFYRRVTNVGFGNSTYKARVIAPEGLSIEVVPDTLKFSGLHQELSFKVVLKGPPMPEETKILSASLEWNDSKHRVRSPIVVYKPTL</sequence>
<feature type="active site" description="Charge relay system" evidence="8 9">
    <location>
        <position position="94"/>
    </location>
</feature>
<evidence type="ECO:0000256" key="3">
    <source>
        <dbReference type="ARBA" id="ARBA00022525"/>
    </source>
</evidence>
<accession>A0A151U457</accession>
<dbReference type="Gene3D" id="2.60.40.2310">
    <property type="match status" value="1"/>
</dbReference>
<dbReference type="InterPro" id="IPR034197">
    <property type="entry name" value="Peptidases_S8_3"/>
</dbReference>
<evidence type="ECO:0000313" key="14">
    <source>
        <dbReference type="EMBL" id="KYP74075.1"/>
    </source>
</evidence>
<evidence type="ECO:0000259" key="12">
    <source>
        <dbReference type="Pfam" id="PF05922"/>
    </source>
</evidence>
<dbReference type="InterPro" id="IPR037045">
    <property type="entry name" value="S8pro/Inhibitor_I9_sf"/>
</dbReference>
<dbReference type="Pfam" id="PF00082">
    <property type="entry name" value="Peptidase_S8"/>
    <property type="match status" value="1"/>
</dbReference>
<dbReference type="Pfam" id="PF17766">
    <property type="entry name" value="fn3_6"/>
    <property type="match status" value="1"/>
</dbReference>
<keyword evidence="3" id="KW-0964">Secreted</keyword>
<dbReference type="InterPro" id="IPR000209">
    <property type="entry name" value="Peptidase_S8/S53_dom"/>
</dbReference>
<keyword evidence="6 9" id="KW-0378">Hydrolase</keyword>
<evidence type="ECO:0000259" key="13">
    <source>
        <dbReference type="Pfam" id="PF17766"/>
    </source>
</evidence>
<dbReference type="SUPFAM" id="SSF52743">
    <property type="entry name" value="Subtilisin-like"/>
    <property type="match status" value="1"/>
</dbReference>
<dbReference type="GO" id="GO:0004252">
    <property type="term" value="F:serine-type endopeptidase activity"/>
    <property type="evidence" value="ECO:0007669"/>
    <property type="project" value="UniProtKB-UniRule"/>
</dbReference>
<dbReference type="InterPro" id="IPR023828">
    <property type="entry name" value="Peptidase_S8_Ser-AS"/>
</dbReference>
<keyword evidence="7 9" id="KW-0720">Serine protease</keyword>
<dbReference type="EMBL" id="CM003604">
    <property type="protein sequence ID" value="KYP74075.1"/>
    <property type="molecule type" value="Genomic_DNA"/>
</dbReference>
<name>A0A151U457_CAJCA</name>
<dbReference type="Pfam" id="PF05922">
    <property type="entry name" value="Inhibitor_I9"/>
    <property type="match status" value="1"/>
</dbReference>
<feature type="domain" description="Peptidase S8/S53" evidence="11">
    <location>
        <begin position="86"/>
        <end position="524"/>
    </location>
</feature>
<keyword evidence="5 10" id="KW-0732">Signal</keyword>
<dbReference type="GO" id="GO:0006508">
    <property type="term" value="P:proteolysis"/>
    <property type="evidence" value="ECO:0007669"/>
    <property type="project" value="UniProtKB-KW"/>
</dbReference>
<evidence type="ECO:0000256" key="7">
    <source>
        <dbReference type="ARBA" id="ARBA00022825"/>
    </source>
</evidence>
<evidence type="ECO:0000256" key="9">
    <source>
        <dbReference type="PROSITE-ProRule" id="PRU01240"/>
    </source>
</evidence>
<feature type="active site" description="Charge relay system" evidence="8 9">
    <location>
        <position position="484"/>
    </location>
</feature>
<dbReference type="InterPro" id="IPR036852">
    <property type="entry name" value="Peptidase_S8/S53_dom_sf"/>
</dbReference>
<dbReference type="PRINTS" id="PR00723">
    <property type="entry name" value="SUBTILISIN"/>
</dbReference>
<dbReference type="AlphaFoldDB" id="A0A151U457"/>
<feature type="active site" description="Charge relay system" evidence="8 9">
    <location>
        <position position="157"/>
    </location>
</feature>
<evidence type="ECO:0000256" key="8">
    <source>
        <dbReference type="PIRSR" id="PIRSR615500-1"/>
    </source>
</evidence>
<dbReference type="InterPro" id="IPR015500">
    <property type="entry name" value="Peptidase_S8_subtilisin-rel"/>
</dbReference>
<evidence type="ECO:0000313" key="15">
    <source>
        <dbReference type="Proteomes" id="UP000075243"/>
    </source>
</evidence>
<evidence type="ECO:0000256" key="6">
    <source>
        <dbReference type="ARBA" id="ARBA00022801"/>
    </source>
</evidence>
<dbReference type="Proteomes" id="UP000075243">
    <property type="component" value="Chromosome 2"/>
</dbReference>
<feature type="domain" description="Subtilisin-like protease fibronectin type-III" evidence="13">
    <location>
        <begin position="592"/>
        <end position="691"/>
    </location>
</feature>
<dbReference type="Gramene" id="C.cajan_06555.t">
    <property type="protein sequence ID" value="C.cajan_06555.t"/>
    <property type="gene ID" value="C.cajan_06555"/>
</dbReference>
<evidence type="ECO:0000256" key="4">
    <source>
        <dbReference type="ARBA" id="ARBA00022670"/>
    </source>
</evidence>
<proteinExistence type="inferred from homology"/>
<comment type="similarity">
    <text evidence="2 9">Belongs to the peptidase S8 family.</text>
</comment>
<dbReference type="PROSITE" id="PS00138">
    <property type="entry name" value="SUBTILASE_SER"/>
    <property type="match status" value="1"/>
</dbReference>
<comment type="subcellular location">
    <subcellularLocation>
        <location evidence="1">Secreted</location>
    </subcellularLocation>
</comment>
<keyword evidence="4 9" id="KW-0645">Protease</keyword>
<evidence type="ECO:0000259" key="11">
    <source>
        <dbReference type="Pfam" id="PF00082"/>
    </source>
</evidence>
<feature type="domain" description="Inhibitor I9" evidence="12">
    <location>
        <begin position="21"/>
        <end position="65"/>
    </location>
</feature>
<dbReference type="Gene3D" id="3.30.70.80">
    <property type="entry name" value="Peptidase S8 propeptide/proteinase inhibitor I9"/>
    <property type="match status" value="1"/>
</dbReference>
<dbReference type="Gene3D" id="3.50.30.30">
    <property type="match status" value="1"/>
</dbReference>
<dbReference type="PROSITE" id="PS51892">
    <property type="entry name" value="SUBTILASE"/>
    <property type="match status" value="1"/>
</dbReference>
<dbReference type="InterPro" id="IPR041469">
    <property type="entry name" value="Subtilisin-like_FN3"/>
</dbReference>
<gene>
    <name evidence="14" type="ORF">KK1_006743</name>
</gene>
<evidence type="ECO:0000256" key="2">
    <source>
        <dbReference type="ARBA" id="ARBA00011073"/>
    </source>
</evidence>
<dbReference type="InterPro" id="IPR010259">
    <property type="entry name" value="S8pro/Inhibitor_I9"/>
</dbReference>
<protein>
    <submittedName>
        <fullName evidence="14">Xylem serine proteinase 1</fullName>
    </submittedName>
</protein>
<dbReference type="OMA" id="AFLCKEG"/>